<name>W1XZI2_9ZZZZ</name>
<feature type="non-terminal residue" evidence="1">
    <location>
        <position position="1"/>
    </location>
</feature>
<protein>
    <submittedName>
        <fullName evidence="1">Uncharacterized protein</fullName>
    </submittedName>
</protein>
<dbReference type="AlphaFoldDB" id="W1XZI2"/>
<reference evidence="1" key="1">
    <citation type="submission" date="2013-12" db="EMBL/GenBank/DDBJ databases">
        <title>A Varibaculum cambriense genome reconstructed from a premature infant gut community with otherwise low bacterial novelty that shifts toward anaerobic metabolism during the third week of life.</title>
        <authorList>
            <person name="Brown C.T."/>
            <person name="Sharon I."/>
            <person name="Thomas B.C."/>
            <person name="Castelle C.J."/>
            <person name="Morowitz M.J."/>
            <person name="Banfield J.F."/>
        </authorList>
    </citation>
    <scope>NUCLEOTIDE SEQUENCE</scope>
</reference>
<accession>W1XZI2</accession>
<dbReference type="EMBL" id="AZMM01009917">
    <property type="protein sequence ID" value="ETJ35723.1"/>
    <property type="molecule type" value="Genomic_DNA"/>
</dbReference>
<gene>
    <name evidence="1" type="ORF">Q604_UNBC09917G0001</name>
</gene>
<comment type="caution">
    <text evidence="1">The sequence shown here is derived from an EMBL/GenBank/DDBJ whole genome shotgun (WGS) entry which is preliminary data.</text>
</comment>
<feature type="non-terminal residue" evidence="1">
    <location>
        <position position="77"/>
    </location>
</feature>
<proteinExistence type="predicted"/>
<evidence type="ECO:0000313" key="1">
    <source>
        <dbReference type="EMBL" id="ETJ35723.1"/>
    </source>
</evidence>
<organism evidence="1">
    <name type="scientific">human gut metagenome</name>
    <dbReference type="NCBI Taxonomy" id="408170"/>
    <lineage>
        <taxon>unclassified sequences</taxon>
        <taxon>metagenomes</taxon>
        <taxon>organismal metagenomes</taxon>
    </lineage>
</organism>
<sequence length="77" mass="8196">VNFTGNAPQSDAMVSDLYAAAHIELHKVDVGLTKSSNPATGTKAAPKEVENAKDTPITYTLKVENKDDKLALTDLVL</sequence>